<keyword evidence="4" id="KW-1185">Reference proteome</keyword>
<evidence type="ECO:0000313" key="4">
    <source>
        <dbReference type="Proteomes" id="UP000502502"/>
    </source>
</evidence>
<feature type="transmembrane region" description="Helical" evidence="2">
    <location>
        <begin position="12"/>
        <end position="32"/>
    </location>
</feature>
<keyword evidence="2" id="KW-1133">Transmembrane helix</keyword>
<dbReference type="Proteomes" id="UP000502502">
    <property type="component" value="Chromosome"/>
</dbReference>
<keyword evidence="2" id="KW-0812">Transmembrane</keyword>
<dbReference type="AlphaFoldDB" id="A0A6G7ZQ82"/>
<sequence>MTHRYGTTSQRIRIGVTGLAIAFLCVVLGSVVSRSGHNDDPLTAQQNAALNEPSEPLAELGVAPGSTAKDAANTSSNAP</sequence>
<organism evidence="3 4">
    <name type="scientific">Sphingomonas sinipercae</name>
    <dbReference type="NCBI Taxonomy" id="2714944"/>
    <lineage>
        <taxon>Bacteria</taxon>
        <taxon>Pseudomonadati</taxon>
        <taxon>Pseudomonadota</taxon>
        <taxon>Alphaproteobacteria</taxon>
        <taxon>Sphingomonadales</taxon>
        <taxon>Sphingomonadaceae</taxon>
        <taxon>Sphingomonas</taxon>
    </lineage>
</organism>
<protein>
    <submittedName>
        <fullName evidence="3">Uncharacterized protein</fullName>
    </submittedName>
</protein>
<reference evidence="3 4" key="1">
    <citation type="submission" date="2020-03" db="EMBL/GenBank/DDBJ databases">
        <title>Sphingomonas sp. nov., isolated from fish.</title>
        <authorList>
            <person name="Hyun D.-W."/>
            <person name="Bae J.-W."/>
        </authorList>
    </citation>
    <scope>NUCLEOTIDE SEQUENCE [LARGE SCALE GENOMIC DNA]</scope>
    <source>
        <strain evidence="3 4">HDW15C</strain>
    </source>
</reference>
<evidence type="ECO:0000256" key="1">
    <source>
        <dbReference type="SAM" id="MobiDB-lite"/>
    </source>
</evidence>
<proteinExistence type="predicted"/>
<evidence type="ECO:0000256" key="2">
    <source>
        <dbReference type="SAM" id="Phobius"/>
    </source>
</evidence>
<keyword evidence="2" id="KW-0472">Membrane</keyword>
<evidence type="ECO:0000313" key="3">
    <source>
        <dbReference type="EMBL" id="QIL03085.1"/>
    </source>
</evidence>
<dbReference type="RefSeq" id="WP_166095645.1">
    <property type="nucleotide sequence ID" value="NZ_CP049871.1"/>
</dbReference>
<accession>A0A6G7ZQ82</accession>
<dbReference type="EMBL" id="CP049871">
    <property type="protein sequence ID" value="QIL03085.1"/>
    <property type="molecule type" value="Genomic_DNA"/>
</dbReference>
<name>A0A6G7ZQ82_9SPHN</name>
<dbReference type="KEGG" id="ssin:G7078_10050"/>
<feature type="region of interest" description="Disordered" evidence="1">
    <location>
        <begin position="57"/>
        <end position="79"/>
    </location>
</feature>
<gene>
    <name evidence="3" type="ORF">G7078_10050</name>
</gene>